<dbReference type="EMBL" id="VHSG01000010">
    <property type="protein sequence ID" value="TQV80207.1"/>
    <property type="molecule type" value="Genomic_DNA"/>
</dbReference>
<name>A0A545TSL0_9GAMM</name>
<reference evidence="1 2" key="1">
    <citation type="submission" date="2019-06" db="EMBL/GenBank/DDBJ databases">
        <title>Whole genome sequence for Cellvibrionaceae sp. R142.</title>
        <authorList>
            <person name="Wang G."/>
        </authorList>
    </citation>
    <scope>NUCLEOTIDE SEQUENCE [LARGE SCALE GENOMIC DNA]</scope>
    <source>
        <strain evidence="1 2">R142</strain>
    </source>
</reference>
<sequence>MHSAIYKGRVRHRRFSPRSHAFTYDVFMVYLDLDELDRVFAESWCWSATRPAIARFRRRDFFDQGDTPLADSVRDHVLQQTGRRPRGPIRLLANLRYFGYIMNPITCYYCFDESGQGVETIVAEVNNTPWNQRHRYVLNCDPGRDKQRLTFGKTFHVSPFQPMDTRYLWLSNCPGKTLALHMENFSGSERFFDATLTLNREEISAASLRRVLWQYPFMTGKVVGGIYWQALKLFMKRIPFYGHPESVAGKS</sequence>
<dbReference type="PANTHER" id="PTHR33973:SF4">
    <property type="entry name" value="OS07G0153300 PROTEIN"/>
    <property type="match status" value="1"/>
</dbReference>
<evidence type="ECO:0000313" key="1">
    <source>
        <dbReference type="EMBL" id="TQV80207.1"/>
    </source>
</evidence>
<dbReference type="AlphaFoldDB" id="A0A545TSL0"/>
<dbReference type="OrthoDB" id="9778801at2"/>
<evidence type="ECO:0000313" key="2">
    <source>
        <dbReference type="Proteomes" id="UP000319732"/>
    </source>
</evidence>
<gene>
    <name evidence="1" type="ORF">FKG94_10410</name>
</gene>
<dbReference type="Pfam" id="PF07103">
    <property type="entry name" value="DUF1365"/>
    <property type="match status" value="1"/>
</dbReference>
<comment type="caution">
    <text evidence="1">The sequence shown here is derived from an EMBL/GenBank/DDBJ whole genome shotgun (WGS) entry which is preliminary data.</text>
</comment>
<proteinExistence type="predicted"/>
<protein>
    <submittedName>
        <fullName evidence="1">DUF1365 domain-containing protein</fullName>
    </submittedName>
</protein>
<dbReference type="Proteomes" id="UP000319732">
    <property type="component" value="Unassembled WGS sequence"/>
</dbReference>
<dbReference type="InterPro" id="IPR010775">
    <property type="entry name" value="DUF1365"/>
</dbReference>
<accession>A0A545TSL0</accession>
<keyword evidence="2" id="KW-1185">Reference proteome</keyword>
<dbReference type="PANTHER" id="PTHR33973">
    <property type="entry name" value="OS07G0153300 PROTEIN"/>
    <property type="match status" value="1"/>
</dbReference>
<organism evidence="1 2">
    <name type="scientific">Exilibacterium tricleocarpae</name>
    <dbReference type="NCBI Taxonomy" id="2591008"/>
    <lineage>
        <taxon>Bacteria</taxon>
        <taxon>Pseudomonadati</taxon>
        <taxon>Pseudomonadota</taxon>
        <taxon>Gammaproteobacteria</taxon>
        <taxon>Cellvibrionales</taxon>
        <taxon>Cellvibrionaceae</taxon>
        <taxon>Exilibacterium</taxon>
    </lineage>
</organism>